<protein>
    <submittedName>
        <fullName evidence="2">Arm DNA-binding domain-containing protein</fullName>
    </submittedName>
</protein>
<dbReference type="GO" id="GO:0003677">
    <property type="term" value="F:DNA binding"/>
    <property type="evidence" value="ECO:0007669"/>
    <property type="project" value="UniProtKB-KW"/>
</dbReference>
<keyword evidence="2" id="KW-0238">DNA-binding</keyword>
<evidence type="ECO:0000313" key="3">
    <source>
        <dbReference type="Proteomes" id="UP001597458"/>
    </source>
</evidence>
<keyword evidence="3" id="KW-1185">Reference proteome</keyword>
<accession>A0ABW5PL65</accession>
<evidence type="ECO:0000313" key="2">
    <source>
        <dbReference type="EMBL" id="MFD2615924.1"/>
    </source>
</evidence>
<name>A0ABW5PL65_9BACI</name>
<dbReference type="EMBL" id="JBHUMR010000003">
    <property type="protein sequence ID" value="MFD2615924.1"/>
    <property type="molecule type" value="Genomic_DNA"/>
</dbReference>
<dbReference type="Proteomes" id="UP001597458">
    <property type="component" value="Unassembled WGS sequence"/>
</dbReference>
<gene>
    <name evidence="2" type="ORF">ACFSTF_01020</name>
</gene>
<feature type="domain" description="AP2-like integrase N-terminal" evidence="1">
    <location>
        <begin position="18"/>
        <end position="43"/>
    </location>
</feature>
<dbReference type="InterPro" id="IPR028259">
    <property type="entry name" value="AP2-like_int_N"/>
</dbReference>
<organism evidence="2 3">
    <name type="scientific">Terrilactibacillus laevilacticus</name>
    <dbReference type="NCBI Taxonomy" id="1380157"/>
    <lineage>
        <taxon>Bacteria</taxon>
        <taxon>Bacillati</taxon>
        <taxon>Bacillota</taxon>
        <taxon>Bacilli</taxon>
        <taxon>Bacillales</taxon>
        <taxon>Bacillaceae</taxon>
        <taxon>Terrilactibacillus</taxon>
    </lineage>
</organism>
<proteinExistence type="predicted"/>
<dbReference type="Pfam" id="PF14657">
    <property type="entry name" value="Arm-DNA-bind_4"/>
    <property type="match status" value="1"/>
</dbReference>
<sequence length="44" mass="4783">MASIQKRGKTYQFTVSHIVNGGFKTKKEAQIASAEIEAQLTKGS</sequence>
<comment type="caution">
    <text evidence="2">The sequence shown here is derived from an EMBL/GenBank/DDBJ whole genome shotgun (WGS) entry which is preliminary data.</text>
</comment>
<evidence type="ECO:0000259" key="1">
    <source>
        <dbReference type="Pfam" id="PF14657"/>
    </source>
</evidence>
<dbReference type="RefSeq" id="WP_309147223.1">
    <property type="nucleotide sequence ID" value="NZ_JBHUMR010000003.1"/>
</dbReference>
<reference evidence="3" key="1">
    <citation type="journal article" date="2019" name="Int. J. Syst. Evol. Microbiol.">
        <title>The Global Catalogue of Microorganisms (GCM) 10K type strain sequencing project: providing services to taxonomists for standard genome sequencing and annotation.</title>
        <authorList>
            <consortium name="The Broad Institute Genomics Platform"/>
            <consortium name="The Broad Institute Genome Sequencing Center for Infectious Disease"/>
            <person name="Wu L."/>
            <person name="Ma J."/>
        </authorList>
    </citation>
    <scope>NUCLEOTIDE SEQUENCE [LARGE SCALE GENOMIC DNA]</scope>
    <source>
        <strain evidence="3">TISTR 2241</strain>
    </source>
</reference>